<accession>A0A1F8A6F5</accession>
<reference evidence="2 3" key="1">
    <citation type="journal article" date="2016" name="Genome Biol. Evol.">
        <title>Draft genome sequence of an aflatoxigenic Aspergillus species, A. bombycis.</title>
        <authorList>
            <person name="Moore G.G."/>
            <person name="Mack B.M."/>
            <person name="Beltz S.B."/>
            <person name="Gilbert M.K."/>
        </authorList>
    </citation>
    <scope>NUCLEOTIDE SEQUENCE [LARGE SCALE GENOMIC DNA]</scope>
    <source>
        <strain evidence="3">NRRL 26010</strain>
    </source>
</reference>
<name>A0A1F8A6F5_9EURO</name>
<protein>
    <submittedName>
        <fullName evidence="2">Uncharacterized protein</fullName>
    </submittedName>
</protein>
<evidence type="ECO:0000256" key="1">
    <source>
        <dbReference type="SAM" id="MobiDB-lite"/>
    </source>
</evidence>
<dbReference type="OrthoDB" id="4414610at2759"/>
<dbReference type="EMBL" id="LYCR01000028">
    <property type="protein sequence ID" value="OGM46878.1"/>
    <property type="molecule type" value="Genomic_DNA"/>
</dbReference>
<organism evidence="2 3">
    <name type="scientific">Aspergillus bombycis</name>
    <dbReference type="NCBI Taxonomy" id="109264"/>
    <lineage>
        <taxon>Eukaryota</taxon>
        <taxon>Fungi</taxon>
        <taxon>Dikarya</taxon>
        <taxon>Ascomycota</taxon>
        <taxon>Pezizomycotina</taxon>
        <taxon>Eurotiomycetes</taxon>
        <taxon>Eurotiomycetidae</taxon>
        <taxon>Eurotiales</taxon>
        <taxon>Aspergillaceae</taxon>
        <taxon>Aspergillus</taxon>
    </lineage>
</organism>
<evidence type="ECO:0000313" key="2">
    <source>
        <dbReference type="EMBL" id="OGM46878.1"/>
    </source>
</evidence>
<feature type="region of interest" description="Disordered" evidence="1">
    <location>
        <begin position="13"/>
        <end position="33"/>
    </location>
</feature>
<dbReference type="AlphaFoldDB" id="A0A1F8A6F5"/>
<evidence type="ECO:0000313" key="3">
    <source>
        <dbReference type="Proteomes" id="UP000179179"/>
    </source>
</evidence>
<dbReference type="GeneID" id="34448376"/>
<keyword evidence="3" id="KW-1185">Reference proteome</keyword>
<dbReference type="RefSeq" id="XP_022390595.1">
    <property type="nucleotide sequence ID" value="XM_022532115.1"/>
</dbReference>
<proteinExistence type="predicted"/>
<dbReference type="STRING" id="109264.A0A1F8A6F5"/>
<sequence length="491" mass="55001">MSEITQALIVTPFTPKTTKRKRTPSSEQSSPTESIILSPSDVFQSEPVAHLASSAIFAASKRLFPLGSAVTFELSDSHTEPVVDLQPSRHIVLPFNVRQNRKALDEKAWEHLWNLFPDTQAVSFDGYFLVFTLGSLPEKPWPITVAGVQPYFTTDLNDDGPIPPIKRASKIVRRIFVEENLTNVPPAKIDAAFELVINYFSSSNISVTEIQYWNNFFIVVLENEDVNMAEVPSTIGRCACFYLYEKEMGRPHSAEIPAQRIFDPTEDVVDNSEYEILRPGVMLSSSKHPVNGMESHTTSGVLVEDGIGERYLTVALHGFPDDDRVFHPSTEGTHIGQVTMEISYADVALVKLNGDVQFVNETFETTSLGVPPAKLEEFILANESQIGTPIYMNNPFTGHSEGTCGPHSRLRIPSDDPHEVPMEWIRDRWVYMGQGFIDRPEDSACGSVIWNDDGQVLGFFRYASRSEQFRDWCFVVASDNLIEKGFKIAAR</sequence>
<dbReference type="Proteomes" id="UP000179179">
    <property type="component" value="Unassembled WGS sequence"/>
</dbReference>
<comment type="caution">
    <text evidence="2">The sequence shown here is derived from an EMBL/GenBank/DDBJ whole genome shotgun (WGS) entry which is preliminary data.</text>
</comment>
<gene>
    <name evidence="2" type="ORF">ABOM_004986</name>
</gene>